<name>A0AAN9AG43_HALRR</name>
<feature type="compositionally biased region" description="Basic and acidic residues" evidence="1">
    <location>
        <begin position="1"/>
        <end position="12"/>
    </location>
</feature>
<dbReference type="Proteomes" id="UP001381693">
    <property type="component" value="Unassembled WGS sequence"/>
</dbReference>
<keyword evidence="3" id="KW-1185">Reference proteome</keyword>
<protein>
    <submittedName>
        <fullName evidence="2">Uncharacterized protein</fullName>
    </submittedName>
</protein>
<gene>
    <name evidence="2" type="ORF">SK128_010360</name>
</gene>
<evidence type="ECO:0000313" key="2">
    <source>
        <dbReference type="EMBL" id="KAK7086260.1"/>
    </source>
</evidence>
<dbReference type="EMBL" id="JAXCGZ010000274">
    <property type="protein sequence ID" value="KAK7086260.1"/>
    <property type="molecule type" value="Genomic_DNA"/>
</dbReference>
<evidence type="ECO:0000313" key="3">
    <source>
        <dbReference type="Proteomes" id="UP001381693"/>
    </source>
</evidence>
<feature type="compositionally biased region" description="Polar residues" evidence="1">
    <location>
        <begin position="96"/>
        <end position="115"/>
    </location>
</feature>
<accession>A0AAN9AG43</accession>
<organism evidence="2 3">
    <name type="scientific">Halocaridina rubra</name>
    <name type="common">Hawaiian red shrimp</name>
    <dbReference type="NCBI Taxonomy" id="373956"/>
    <lineage>
        <taxon>Eukaryota</taxon>
        <taxon>Metazoa</taxon>
        <taxon>Ecdysozoa</taxon>
        <taxon>Arthropoda</taxon>
        <taxon>Crustacea</taxon>
        <taxon>Multicrustacea</taxon>
        <taxon>Malacostraca</taxon>
        <taxon>Eumalacostraca</taxon>
        <taxon>Eucarida</taxon>
        <taxon>Decapoda</taxon>
        <taxon>Pleocyemata</taxon>
        <taxon>Caridea</taxon>
        <taxon>Atyoidea</taxon>
        <taxon>Atyidae</taxon>
        <taxon>Halocaridina</taxon>
    </lineage>
</organism>
<reference evidence="2 3" key="1">
    <citation type="submission" date="2023-11" db="EMBL/GenBank/DDBJ databases">
        <title>Halocaridina rubra genome assembly.</title>
        <authorList>
            <person name="Smith C."/>
        </authorList>
    </citation>
    <scope>NUCLEOTIDE SEQUENCE [LARGE SCALE GENOMIC DNA]</scope>
    <source>
        <strain evidence="2">EP-1</strain>
        <tissue evidence="2">Whole</tissue>
    </source>
</reference>
<feature type="compositionally biased region" description="Basic and acidic residues" evidence="1">
    <location>
        <begin position="122"/>
        <end position="141"/>
    </location>
</feature>
<sequence>MLSEYTRNELRAHVGARSTGGGGGGGPTSPSPSQQQQQQQPPQQQQQQQQTAHQQQQQHQTPPPPPPPSHLAFQQPPDHHHHHHHHHLDQPLLHSYSPSENNNWSGENVNTSQAGGLNASPRMDDNRGSTGGEKGKSESMLKHLLSK</sequence>
<feature type="region of interest" description="Disordered" evidence="1">
    <location>
        <begin position="1"/>
        <end position="147"/>
    </location>
</feature>
<proteinExistence type="predicted"/>
<feature type="compositionally biased region" description="Low complexity" evidence="1">
    <location>
        <begin position="31"/>
        <end position="60"/>
    </location>
</feature>
<dbReference type="AlphaFoldDB" id="A0AAN9AG43"/>
<evidence type="ECO:0000256" key="1">
    <source>
        <dbReference type="SAM" id="MobiDB-lite"/>
    </source>
</evidence>
<comment type="caution">
    <text evidence="2">The sequence shown here is derived from an EMBL/GenBank/DDBJ whole genome shotgun (WGS) entry which is preliminary data.</text>
</comment>
<feature type="compositionally biased region" description="Gly residues" evidence="1">
    <location>
        <begin position="18"/>
        <end position="27"/>
    </location>
</feature>